<dbReference type="InterPro" id="IPR031578">
    <property type="entry name" value="TipE"/>
</dbReference>
<evidence type="ECO:0000256" key="1">
    <source>
        <dbReference type="SAM" id="Phobius"/>
    </source>
</evidence>
<dbReference type="GeneID" id="115887177"/>
<keyword evidence="1" id="KW-1133">Transmembrane helix</keyword>
<sequence length="471" mass="53266">MGRRNRCKPRMIPQQDKRICGCICFCQLVVVLSCVSLIYLTVAIYIPSYRAFNSGFEEVPVMCQTINTSMNNNCSWASCGEWCLTRTSGFCPQIHSTTRQNGSSVTFLNCTTFATSTCPPISKNALKKYNCNNGSECAVLKGIFNCSLGHCSNLSQIYDFKNCHYKADGFTVDSDKDNAKLSGYFECKGSKCTKIKKPFTCDRICKQNITTDRRNLFISVEDSFHQAFCGLGVTDMKANGNKDGFKIEPTQFWVKQPGEVMLVSCHVVQFSEKNSSIFATDCINGTIYNEDIIPKPYATFREFWNLTGKHSHVVDPKNEFLPSQSSLTIYNHSRLYINLDGCVNTLKGECYNFLLTHGRDGKNQTAASRFPCFYNKNNSFMVITRYDLKRTWRELIIAVSIPSILFVVSFITLCGIMQSVRVDDDTKMRCKYCFGSSFNSKADLTEMISRYEVFSPESDEPNFRSSSPEIS</sequence>
<dbReference type="GO" id="GO:0017080">
    <property type="term" value="F:sodium channel regulator activity"/>
    <property type="evidence" value="ECO:0007669"/>
    <property type="project" value="TreeGrafter"/>
</dbReference>
<keyword evidence="2" id="KW-1185">Reference proteome</keyword>
<dbReference type="CTD" id="38501"/>
<accession>A0A6J2YGZ4</accession>
<dbReference type="Proteomes" id="UP000504635">
    <property type="component" value="Unplaced"/>
</dbReference>
<protein>
    <submittedName>
        <fullName evidence="3">Uncharacterized protein LOC115887177</fullName>
    </submittedName>
</protein>
<dbReference type="PANTHER" id="PTHR12335:SF3">
    <property type="entry name" value="IP11896P"/>
    <property type="match status" value="1"/>
</dbReference>
<reference evidence="3" key="1">
    <citation type="submission" date="2025-08" db="UniProtKB">
        <authorList>
            <consortium name="RefSeq"/>
        </authorList>
    </citation>
    <scope>IDENTIFICATION</scope>
    <source>
        <tissue evidence="3">Gonads</tissue>
    </source>
</reference>
<dbReference type="GO" id="GO:0005886">
    <property type="term" value="C:plasma membrane"/>
    <property type="evidence" value="ECO:0007669"/>
    <property type="project" value="TreeGrafter"/>
</dbReference>
<keyword evidence="1" id="KW-0812">Transmembrane</keyword>
<evidence type="ECO:0000313" key="2">
    <source>
        <dbReference type="Proteomes" id="UP000504635"/>
    </source>
</evidence>
<evidence type="ECO:0000313" key="3">
    <source>
        <dbReference type="RefSeq" id="XP_030762384.1"/>
    </source>
</evidence>
<dbReference type="PROSITE" id="PS51257">
    <property type="entry name" value="PROKAR_LIPOPROTEIN"/>
    <property type="match status" value="1"/>
</dbReference>
<dbReference type="GO" id="GO:0002028">
    <property type="term" value="P:regulation of sodium ion transport"/>
    <property type="evidence" value="ECO:0007669"/>
    <property type="project" value="TreeGrafter"/>
</dbReference>
<gene>
    <name evidence="3" type="primary">LOC115887177</name>
</gene>
<keyword evidence="1" id="KW-0472">Membrane</keyword>
<organism evidence="2 3">
    <name type="scientific">Sitophilus oryzae</name>
    <name type="common">Rice weevil</name>
    <name type="synonym">Curculio oryzae</name>
    <dbReference type="NCBI Taxonomy" id="7048"/>
    <lineage>
        <taxon>Eukaryota</taxon>
        <taxon>Metazoa</taxon>
        <taxon>Ecdysozoa</taxon>
        <taxon>Arthropoda</taxon>
        <taxon>Hexapoda</taxon>
        <taxon>Insecta</taxon>
        <taxon>Pterygota</taxon>
        <taxon>Neoptera</taxon>
        <taxon>Endopterygota</taxon>
        <taxon>Coleoptera</taxon>
        <taxon>Polyphaga</taxon>
        <taxon>Cucujiformia</taxon>
        <taxon>Curculionidae</taxon>
        <taxon>Dryophthorinae</taxon>
        <taxon>Sitophilus</taxon>
    </lineage>
</organism>
<proteinExistence type="predicted"/>
<dbReference type="KEGG" id="soy:115887177"/>
<dbReference type="FunCoup" id="A0A6J2YGZ4">
    <property type="interactions" value="36"/>
</dbReference>
<dbReference type="PANTHER" id="PTHR12335">
    <property type="entry name" value="TIPE PROTEIN TEMPERATURE-INDUCED PARALYTIC E"/>
    <property type="match status" value="1"/>
</dbReference>
<feature type="transmembrane region" description="Helical" evidence="1">
    <location>
        <begin position="395"/>
        <end position="417"/>
    </location>
</feature>
<dbReference type="OrthoDB" id="6349518at2759"/>
<feature type="transmembrane region" description="Helical" evidence="1">
    <location>
        <begin position="21"/>
        <end position="46"/>
    </location>
</feature>
<dbReference type="AlphaFoldDB" id="A0A6J2YGZ4"/>
<dbReference type="RefSeq" id="XP_030762384.1">
    <property type="nucleotide sequence ID" value="XM_030906524.1"/>
</dbReference>
<dbReference type="InParanoid" id="A0A6J2YGZ4"/>
<name>A0A6J2YGZ4_SITOR</name>